<evidence type="ECO:0000256" key="8">
    <source>
        <dbReference type="ARBA" id="ARBA00022597"/>
    </source>
</evidence>
<dbReference type="Pfam" id="PF01590">
    <property type="entry name" value="GAF"/>
    <property type="match status" value="1"/>
</dbReference>
<protein>
    <recommendedName>
        <fullName evidence="5">phosphoenolpyruvate--protein phosphotransferase</fullName>
        <ecNumber evidence="5">2.7.3.9</ecNumber>
    </recommendedName>
</protein>
<dbReference type="InterPro" id="IPR008731">
    <property type="entry name" value="PTS_EIN"/>
</dbReference>
<evidence type="ECO:0000256" key="12">
    <source>
        <dbReference type="ARBA" id="ARBA00022777"/>
    </source>
</evidence>
<comment type="cofactor">
    <cofactor evidence="2">
        <name>Mg(2+)</name>
        <dbReference type="ChEBI" id="CHEBI:18420"/>
    </cofactor>
</comment>
<dbReference type="InterPro" id="IPR040442">
    <property type="entry name" value="Pyrv_kinase-like_dom_sf"/>
</dbReference>
<dbReference type="PANTHER" id="PTHR46244:SF6">
    <property type="entry name" value="PHOSPHOENOLPYRUVATE-PROTEIN PHOSPHOTRANSFERASE"/>
    <property type="match status" value="1"/>
</dbReference>
<dbReference type="PRINTS" id="PR01736">
    <property type="entry name" value="PHPHTRNFRASE"/>
</dbReference>
<dbReference type="GO" id="GO:0046872">
    <property type="term" value="F:metal ion binding"/>
    <property type="evidence" value="ECO:0007669"/>
    <property type="project" value="UniProtKB-KW"/>
</dbReference>
<keyword evidence="10" id="KW-0598">Phosphotransferase system</keyword>
<evidence type="ECO:0000256" key="5">
    <source>
        <dbReference type="ARBA" id="ARBA00012232"/>
    </source>
</evidence>
<evidence type="ECO:0000256" key="9">
    <source>
        <dbReference type="ARBA" id="ARBA00022679"/>
    </source>
</evidence>
<dbReference type="Proteomes" id="UP000244940">
    <property type="component" value="Unassembled WGS sequence"/>
</dbReference>
<dbReference type="SUPFAM" id="SSF52009">
    <property type="entry name" value="Phosphohistidine domain"/>
    <property type="match status" value="1"/>
</dbReference>
<accession>A0A2U2C7S0</accession>
<dbReference type="InterPro" id="IPR050499">
    <property type="entry name" value="PEP-utilizing_PTS_enzyme"/>
</dbReference>
<dbReference type="GO" id="GO:0016301">
    <property type="term" value="F:kinase activity"/>
    <property type="evidence" value="ECO:0007669"/>
    <property type="project" value="UniProtKB-KW"/>
</dbReference>
<keyword evidence="13" id="KW-0460">Magnesium</keyword>
<dbReference type="GO" id="GO:0005737">
    <property type="term" value="C:cytoplasm"/>
    <property type="evidence" value="ECO:0007669"/>
    <property type="project" value="UniProtKB-SubCell"/>
</dbReference>
<evidence type="ECO:0000256" key="3">
    <source>
        <dbReference type="ARBA" id="ARBA00004496"/>
    </source>
</evidence>
<dbReference type="InterPro" id="IPR036618">
    <property type="entry name" value="PtsI_HPr-bd_sf"/>
</dbReference>
<organism evidence="15 16">
    <name type="scientific">Pararhodobacter marinus</name>
    <dbReference type="NCBI Taxonomy" id="2184063"/>
    <lineage>
        <taxon>Bacteria</taxon>
        <taxon>Pseudomonadati</taxon>
        <taxon>Pseudomonadota</taxon>
        <taxon>Alphaproteobacteria</taxon>
        <taxon>Rhodobacterales</taxon>
        <taxon>Paracoccaceae</taxon>
        <taxon>Pararhodobacter</taxon>
    </lineage>
</organism>
<keyword evidence="8" id="KW-0762">Sugar transport</keyword>
<evidence type="ECO:0000256" key="13">
    <source>
        <dbReference type="ARBA" id="ARBA00022842"/>
    </source>
</evidence>
<dbReference type="RefSeq" id="WP_109533942.1">
    <property type="nucleotide sequence ID" value="NZ_CAXPUO010000062.1"/>
</dbReference>
<dbReference type="InterPro" id="IPR036637">
    <property type="entry name" value="Phosphohistidine_dom_sf"/>
</dbReference>
<dbReference type="SUPFAM" id="SSF55781">
    <property type="entry name" value="GAF domain-like"/>
    <property type="match status" value="1"/>
</dbReference>
<evidence type="ECO:0000313" key="15">
    <source>
        <dbReference type="EMBL" id="PWE27946.1"/>
    </source>
</evidence>
<evidence type="ECO:0000256" key="1">
    <source>
        <dbReference type="ARBA" id="ARBA00000683"/>
    </source>
</evidence>
<dbReference type="NCBIfam" id="TIGR01417">
    <property type="entry name" value="PTS_I_fam"/>
    <property type="match status" value="1"/>
</dbReference>
<evidence type="ECO:0000256" key="7">
    <source>
        <dbReference type="ARBA" id="ARBA00022490"/>
    </source>
</evidence>
<evidence type="ECO:0000256" key="6">
    <source>
        <dbReference type="ARBA" id="ARBA00022448"/>
    </source>
</evidence>
<dbReference type="EMBL" id="QEYD01000008">
    <property type="protein sequence ID" value="PWE27946.1"/>
    <property type="molecule type" value="Genomic_DNA"/>
</dbReference>
<dbReference type="InterPro" id="IPR029016">
    <property type="entry name" value="GAF-like_dom_sf"/>
</dbReference>
<dbReference type="PANTHER" id="PTHR46244">
    <property type="entry name" value="PHOSPHOENOLPYRUVATE-PROTEIN PHOSPHOTRANSFERASE"/>
    <property type="match status" value="1"/>
</dbReference>
<proteinExistence type="inferred from homology"/>
<dbReference type="GO" id="GO:0008965">
    <property type="term" value="F:phosphoenolpyruvate-protein phosphotransferase activity"/>
    <property type="evidence" value="ECO:0007669"/>
    <property type="project" value="UniProtKB-EC"/>
</dbReference>
<dbReference type="Gene3D" id="3.50.30.10">
    <property type="entry name" value="Phosphohistidine domain"/>
    <property type="match status" value="1"/>
</dbReference>
<evidence type="ECO:0000313" key="16">
    <source>
        <dbReference type="Proteomes" id="UP000244940"/>
    </source>
</evidence>
<evidence type="ECO:0000256" key="2">
    <source>
        <dbReference type="ARBA" id="ARBA00001946"/>
    </source>
</evidence>
<dbReference type="AlphaFoldDB" id="A0A2U2C7S0"/>
<dbReference type="Pfam" id="PF02896">
    <property type="entry name" value="PEP-utilizers_C"/>
    <property type="match status" value="1"/>
</dbReference>
<keyword evidence="11" id="KW-0479">Metal-binding</keyword>
<dbReference type="EC" id="2.7.3.9" evidence="5"/>
<comment type="catalytic activity">
    <reaction evidence="1">
        <text>L-histidyl-[protein] + phosphoenolpyruvate = N(pros)-phospho-L-histidyl-[protein] + pyruvate</text>
        <dbReference type="Rhea" id="RHEA:23880"/>
        <dbReference type="Rhea" id="RHEA-COMP:9745"/>
        <dbReference type="Rhea" id="RHEA-COMP:9746"/>
        <dbReference type="ChEBI" id="CHEBI:15361"/>
        <dbReference type="ChEBI" id="CHEBI:29979"/>
        <dbReference type="ChEBI" id="CHEBI:58702"/>
        <dbReference type="ChEBI" id="CHEBI:64837"/>
        <dbReference type="EC" id="2.7.3.9"/>
    </reaction>
</comment>
<evidence type="ECO:0000259" key="14">
    <source>
        <dbReference type="SMART" id="SM00065"/>
    </source>
</evidence>
<keyword evidence="6" id="KW-0813">Transport</keyword>
<dbReference type="Gene3D" id="3.30.450.40">
    <property type="match status" value="1"/>
</dbReference>
<name>A0A2U2C7S0_9RHOB</name>
<dbReference type="Gene3D" id="1.10.274.10">
    <property type="entry name" value="PtsI, HPr-binding domain"/>
    <property type="match status" value="1"/>
</dbReference>
<evidence type="ECO:0000256" key="10">
    <source>
        <dbReference type="ARBA" id="ARBA00022683"/>
    </source>
</evidence>
<dbReference type="Pfam" id="PF00391">
    <property type="entry name" value="PEP-utilizers"/>
    <property type="match status" value="1"/>
</dbReference>
<dbReference type="GO" id="GO:0009401">
    <property type="term" value="P:phosphoenolpyruvate-dependent sugar phosphotransferase system"/>
    <property type="evidence" value="ECO:0007669"/>
    <property type="project" value="UniProtKB-KW"/>
</dbReference>
<comment type="subcellular location">
    <subcellularLocation>
        <location evidence="3">Cytoplasm</location>
    </subcellularLocation>
</comment>
<sequence length="749" mass="82615">MQDRSESESRRLLRRLRDTLAEPARGQERLDRIVGMIAESMRTDVCSIYLFRDRETLELCATRGLKAESVHRTRMRLGEGLVGRVARTATAVNTADAPAERGFRYMPETGEEIYPSFLGVPIQRLGEKLGVLVVQSRDARLFSDDEIYALDVTAMVLAEMTELGAFTSDDTPMASAHKHPVMLRGGSGQEGTAEGQVWLHEPRVVVTNLVNDDPAAESERLRAAVDRLRVSVDDLMNAAGTADKEHRDVLEAYRMFANSRGWLRRMEQSIESGLSAEAAVEKEQSEARARLQVVPDPYLRDRLHDLDDLSNKLLRILTGQGSDTGAQMPERPILVARNIGPGELLEYGKRLKGVVLEEGSVGSHAAVVARALAIPLVVHAEGITTEALTGDSIIVDGDEGVVHLRPDDSVAAAYRDKIVMQTQAAARFAELRDKPASDRKGTRVSLAMNAGIMADLPSLAGSGAEGVGLFRTELQFLLRNSMPRRADLAALYARVLKAADGRRVIFRTLDIGSDKVMPYMNRPEEPNPAMGWRAVRVGLDKKGVMRMQLQALIRASNGRPLCVMFPLVANFEEFRTARELLLREIEREAHLGHPLPEKLEIGAMLETPSLAFAPDAFFKLADFVSIGGNDLKQFFYAADRENELVRRRYDTLSLSFITFIQKIVKRCADNGTALSFCGEDAGRPVEALTLAGAGLRSLSMRPASIGPVKDLILRSDLDEVAAIIEHAKEQGEDTLRRSMIDYIRSLPIG</sequence>
<gene>
    <name evidence="15" type="primary">ptsP</name>
    <name evidence="15" type="ORF">C4N9_13905</name>
</gene>
<dbReference type="InterPro" id="IPR008279">
    <property type="entry name" value="PEP-util_enz_mobile_dom"/>
</dbReference>
<dbReference type="InterPro" id="IPR015813">
    <property type="entry name" value="Pyrv/PenolPyrv_kinase-like_dom"/>
</dbReference>
<dbReference type="GeneID" id="94365985"/>
<comment type="caution">
    <text evidence="15">The sequence shown here is derived from an EMBL/GenBank/DDBJ whole genome shotgun (WGS) entry which is preliminary data.</text>
</comment>
<reference evidence="15 16" key="1">
    <citation type="submission" date="2018-05" db="EMBL/GenBank/DDBJ databases">
        <title>Pararhodobacter marina sp. nov., isolated from deep-sea water of the Indian Ocean.</title>
        <authorList>
            <person name="Lai Q.Sr."/>
            <person name="Liu X."/>
            <person name="Shao Z."/>
        </authorList>
    </citation>
    <scope>NUCLEOTIDE SEQUENCE [LARGE SCALE GENOMIC DNA]</scope>
    <source>
        <strain evidence="15 16">CIC4N-9</strain>
    </source>
</reference>
<comment type="similarity">
    <text evidence="4">Belongs to the PEP-utilizing enzyme family.</text>
</comment>
<keyword evidence="15" id="KW-0670">Pyruvate</keyword>
<evidence type="ECO:0000256" key="4">
    <source>
        <dbReference type="ARBA" id="ARBA00007837"/>
    </source>
</evidence>
<dbReference type="SUPFAM" id="SSF51621">
    <property type="entry name" value="Phosphoenolpyruvate/pyruvate domain"/>
    <property type="match status" value="1"/>
</dbReference>
<feature type="domain" description="GAF" evidence="14">
    <location>
        <begin position="25"/>
        <end position="171"/>
    </location>
</feature>
<keyword evidence="9 15" id="KW-0808">Transferase</keyword>
<keyword evidence="7" id="KW-0963">Cytoplasm</keyword>
<dbReference type="OrthoDB" id="9765468at2"/>
<dbReference type="InterPro" id="IPR003018">
    <property type="entry name" value="GAF"/>
</dbReference>
<dbReference type="Gene3D" id="3.20.20.60">
    <property type="entry name" value="Phosphoenolpyruvate-binding domains"/>
    <property type="match status" value="1"/>
</dbReference>
<dbReference type="Pfam" id="PF05524">
    <property type="entry name" value="PEP-utilisers_N"/>
    <property type="match status" value="1"/>
</dbReference>
<dbReference type="InterPro" id="IPR006318">
    <property type="entry name" value="PTS_EI-like"/>
</dbReference>
<evidence type="ECO:0000256" key="11">
    <source>
        <dbReference type="ARBA" id="ARBA00022723"/>
    </source>
</evidence>
<dbReference type="SMART" id="SM00065">
    <property type="entry name" value="GAF"/>
    <property type="match status" value="1"/>
</dbReference>
<dbReference type="InterPro" id="IPR000121">
    <property type="entry name" value="PEP_util_C"/>
</dbReference>
<dbReference type="SUPFAM" id="SSF47831">
    <property type="entry name" value="Enzyme I of the PEP:sugar phosphotransferase system HPr-binding (sub)domain"/>
    <property type="match status" value="1"/>
</dbReference>
<keyword evidence="12" id="KW-0418">Kinase</keyword>
<keyword evidence="16" id="KW-1185">Reference proteome</keyword>